<dbReference type="RefSeq" id="WP_190695690.1">
    <property type="nucleotide sequence ID" value="NZ_JAMPKX010000002.1"/>
</dbReference>
<dbReference type="Proteomes" id="UP001482513">
    <property type="component" value="Unassembled WGS sequence"/>
</dbReference>
<accession>A0ABV0K1G8</accession>
<name>A0ABV0K1G8_9CYAN</name>
<reference evidence="1 2" key="1">
    <citation type="submission" date="2022-04" db="EMBL/GenBank/DDBJ databases">
        <title>Positive selection, recombination, and allopatry shape intraspecific diversity of widespread and dominant cyanobacteria.</title>
        <authorList>
            <person name="Wei J."/>
            <person name="Shu W."/>
            <person name="Hu C."/>
        </authorList>
    </citation>
    <scope>NUCLEOTIDE SEQUENCE [LARGE SCALE GENOMIC DNA]</scope>
    <source>
        <strain evidence="1 2">DQ-A4</strain>
    </source>
</reference>
<evidence type="ECO:0000313" key="1">
    <source>
        <dbReference type="EMBL" id="MEP0946325.1"/>
    </source>
</evidence>
<organism evidence="1 2">
    <name type="scientific">Leptolyngbya subtilissima DQ-A4</name>
    <dbReference type="NCBI Taxonomy" id="2933933"/>
    <lineage>
        <taxon>Bacteria</taxon>
        <taxon>Bacillati</taxon>
        <taxon>Cyanobacteriota</taxon>
        <taxon>Cyanophyceae</taxon>
        <taxon>Leptolyngbyales</taxon>
        <taxon>Leptolyngbyaceae</taxon>
        <taxon>Leptolyngbya group</taxon>
        <taxon>Leptolyngbya</taxon>
    </lineage>
</organism>
<comment type="caution">
    <text evidence="1">The sequence shown here is derived from an EMBL/GenBank/DDBJ whole genome shotgun (WGS) entry which is preliminary data.</text>
</comment>
<gene>
    <name evidence="1" type="ORF">NC992_05525</name>
</gene>
<protein>
    <submittedName>
        <fullName evidence="1">Uncharacterized protein</fullName>
    </submittedName>
</protein>
<sequence>MLSSLLTQFRHQYPQGSLTSDLLTIHDGIYVVRVYAGVDNLILASGLGANTALEMAEDIATTRALERLGLTVELPNLPLPIEVDRVEAPEPAIANLSQGLANLEAIAPPEQPKVEPLPTTHPELAPPPLSLVPPVLDQGNIPEQPATELPLATVATPALPPQITLFQADLPDTIEAPANEVVDLGAEPAAVDLSDIIAQTDVELQRLGWSVAQGREFLKKTYGKLSRHDLTDDELLEFLLFLETQSPQGRA</sequence>
<proteinExistence type="predicted"/>
<keyword evidence="2" id="KW-1185">Reference proteome</keyword>
<dbReference type="EMBL" id="JAMPKX010000002">
    <property type="protein sequence ID" value="MEP0946325.1"/>
    <property type="molecule type" value="Genomic_DNA"/>
</dbReference>
<evidence type="ECO:0000313" key="2">
    <source>
        <dbReference type="Proteomes" id="UP001482513"/>
    </source>
</evidence>